<evidence type="ECO:0000313" key="2">
    <source>
        <dbReference type="Proteomes" id="UP000838748"/>
    </source>
</evidence>
<accession>A0ABN8E117</accession>
<organism evidence="1 2">
    <name type="scientific">Vibrio marisflavi CECT 7928</name>
    <dbReference type="NCBI Taxonomy" id="634439"/>
    <lineage>
        <taxon>Bacteria</taxon>
        <taxon>Pseudomonadati</taxon>
        <taxon>Pseudomonadota</taxon>
        <taxon>Gammaproteobacteria</taxon>
        <taxon>Vibrionales</taxon>
        <taxon>Vibrionaceae</taxon>
        <taxon>Vibrio</taxon>
    </lineage>
</organism>
<comment type="caution">
    <text evidence="1">The sequence shown here is derived from an EMBL/GenBank/DDBJ whole genome shotgun (WGS) entry which is preliminary data.</text>
</comment>
<proteinExistence type="predicted"/>
<keyword evidence="2" id="KW-1185">Reference proteome</keyword>
<dbReference type="PROSITE" id="PS51318">
    <property type="entry name" value="TAT"/>
    <property type="match status" value="1"/>
</dbReference>
<reference evidence="1" key="1">
    <citation type="submission" date="2021-11" db="EMBL/GenBank/DDBJ databases">
        <authorList>
            <person name="Rodrigo-Torres L."/>
            <person name="Arahal R. D."/>
            <person name="Lucena T."/>
        </authorList>
    </citation>
    <scope>NUCLEOTIDE SEQUENCE</scope>
    <source>
        <strain evidence="1">CECT 7928</strain>
    </source>
</reference>
<evidence type="ECO:0000313" key="1">
    <source>
        <dbReference type="EMBL" id="CAH0536583.1"/>
    </source>
</evidence>
<dbReference type="EMBL" id="CAKLDM010000001">
    <property type="protein sequence ID" value="CAH0536583.1"/>
    <property type="molecule type" value="Genomic_DNA"/>
</dbReference>
<gene>
    <name evidence="1" type="ORF">VMF7928_00536</name>
</gene>
<sequence>MTTNTPSNAISLRTQISKIVRKVLKSEELQSKEMQCFDELLSRRQFISGSAKFAGLGALISSGLMPSAWGKLNSDYASDPTQFGITSAEMAEETNAYQLTWGTELYTQVVQDKVYESNQSKQGQHVALESFNYGQLKIQSMVEDSNPTESSFIDTGANYGSIEMAQLSQDHEGNWGIEVLERNRELDDKNNVGGNYVSSRIPSSEFTGLAGDAKLFPLHHPMHNTLDPTTGNMRGVQAFLIFSRSLNDSFLCIRWMEASTELQSPQSHISPWEVKRLSSLLPAVDPVYHIDTYTDVTMKSYVIANISTGGSNTFKRNIIFSIEGWKEVACYDIVTKVKDGVSVGNPNNNTSNIIHITQSDDSRNMQETFNINVRGLPAYTSIRYSPEHITDTRNVASNNTTFLIQNRRRTDATCEDPIVDSSSNRKYMSWENDYGFRDIYALHNCKVTDINGNTTQATIKIALVSQTTPQGKSKSFIMLLAHDDDRGRLIGFRPFVTSGASFLGDPIMLTGGFSKFGGFTFFSKDANNNILMYRQATEQDPNTPYTPARVDNFLTPPESIESSKFFFDSCPAFANTLLVDGYQQYSGFFIGNKANCIYCPPRFNQRCDMLAIETDNRAGKQVDRSYITYKKQVEKTWTKEPVTQSISAREAEESDTVYQECYRTTITPQNSYGYNTQGNENQFIELRSPEPTTIIVNNKKSYNIDRTKGAMVPLKDTSGSISVIVKAESIACRLMARVIDISTLLPGLDSALLQDTSGEGVTSRWFNINLAKEANKRMTDSNYNNSSALKEKAQQTGVEITDEIDSDDDAYDLLSDLYSDAGEAMGVLNTAHDEEQDLRSGYSTNPRGSDPLFTLHVASNQYQNQVSSNGALTMSFVHGRLVRSQGDSTVNASFNGFFDSFVDWVTDAAHAVANWVVGAGETIKNGFEVAINKAKGTVNVVLSQDFLELLGQQIDKAVSVVVSTCEQFADIIMTVTELIVRVVMCLIRAIVLLIMMLVHIKDIISTIKSAERLHDEMFSIVAEQKQSTLNYIGDFKNNVHSAINSVNFPEYQETQQGVGTSVLNTYSQVMSIIQDGLNAILNSPIVKDVIMPAIEWLSEAVTAALGEVWDTISPILFREMDINLDSIIDKIVNSTTDVLDPNSVENFAAWLLDAAIETAQNPALLNDKVYEILDKANKEFKGTIDWSFELVESTLSLVFDIFEETWTQGLITIQIPFFTKFMKLFGVDLSTSISLKQLNSILLGVFSWSYMYIVEGKSITHLPSIKNNYLQSPKSSGIDDWDIFGIVFDFYGVFIGQVRGGFWYINQKIKAFEKENPQDDALIRFQPPMSELSKFMEVVEGFYVIIKFGKMVAKTAGKGGEPLDIATSVIFNVLYTTFKIPSFIHLLTKGKDEYTFEKHFNKLKKVLKILELSRHNMEQVIKTVNFAENKFDKASDVERYKFIAGALDAQGKTLKYAIDISNWSSSVTASEILLKAQMGFYASEVLALNNLLAVSISAGVKVNS</sequence>
<name>A0ABN8E117_9VIBR</name>
<dbReference type="Proteomes" id="UP000838748">
    <property type="component" value="Unassembled WGS sequence"/>
</dbReference>
<dbReference type="RefSeq" id="WP_237359938.1">
    <property type="nucleotide sequence ID" value="NZ_CAKLDM010000001.1"/>
</dbReference>
<dbReference type="InterPro" id="IPR006311">
    <property type="entry name" value="TAT_signal"/>
</dbReference>
<protein>
    <submittedName>
        <fullName evidence="1">Uncharacterized protein</fullName>
    </submittedName>
</protein>